<sequence length="121" mass="13546">MTEPIRYGADVDDGTLVLVGEQERLEVGSMETIVDLFGGETYTIEYEPRQSAVAWLDTDEDDTVTFDVRESLLEWAYTEEFVASVRDSPLEATDEDGNPIRTSVFVDLVTAIWDSKGNLES</sequence>
<dbReference type="RefSeq" id="WP_149080345.1">
    <property type="nucleotide sequence ID" value="NZ_VTAW01000003.1"/>
</dbReference>
<gene>
    <name evidence="1" type="ORF">FYC77_04670</name>
</gene>
<organism evidence="1 2">
    <name type="scientific">Natrialba swarupiae</name>
    <dbReference type="NCBI Taxonomy" id="2448032"/>
    <lineage>
        <taxon>Archaea</taxon>
        <taxon>Methanobacteriati</taxon>
        <taxon>Methanobacteriota</taxon>
        <taxon>Stenosarchaea group</taxon>
        <taxon>Halobacteria</taxon>
        <taxon>Halobacteriales</taxon>
        <taxon>Natrialbaceae</taxon>
        <taxon>Natrialba</taxon>
    </lineage>
</organism>
<keyword evidence="2" id="KW-1185">Reference proteome</keyword>
<protein>
    <submittedName>
        <fullName evidence="1">Uncharacterized protein</fullName>
    </submittedName>
</protein>
<accession>A0A5D5AND1</accession>
<reference evidence="1 2" key="1">
    <citation type="submission" date="2019-08" db="EMBL/GenBank/DDBJ databases">
        <title>Archaea genome.</title>
        <authorList>
            <person name="Kajale S."/>
            <person name="Shouche Y."/>
            <person name="Deshpande N."/>
            <person name="Sharma A."/>
        </authorList>
    </citation>
    <scope>NUCLEOTIDE SEQUENCE [LARGE SCALE GENOMIC DNA]</scope>
    <source>
        <strain evidence="1 2">ESP3B_9</strain>
    </source>
</reference>
<dbReference type="EMBL" id="VTAW01000003">
    <property type="protein sequence ID" value="TYT63369.1"/>
    <property type="molecule type" value="Genomic_DNA"/>
</dbReference>
<evidence type="ECO:0000313" key="1">
    <source>
        <dbReference type="EMBL" id="TYT63369.1"/>
    </source>
</evidence>
<dbReference type="Proteomes" id="UP000324104">
    <property type="component" value="Unassembled WGS sequence"/>
</dbReference>
<comment type="caution">
    <text evidence="1">The sequence shown here is derived from an EMBL/GenBank/DDBJ whole genome shotgun (WGS) entry which is preliminary data.</text>
</comment>
<proteinExistence type="predicted"/>
<dbReference type="AlphaFoldDB" id="A0A5D5AND1"/>
<evidence type="ECO:0000313" key="2">
    <source>
        <dbReference type="Proteomes" id="UP000324104"/>
    </source>
</evidence>
<name>A0A5D5AND1_9EURY</name>